<dbReference type="InterPro" id="IPR020941">
    <property type="entry name" value="SUFU-like_domain"/>
</dbReference>
<proteinExistence type="predicted"/>
<dbReference type="Proteomes" id="UP000237846">
    <property type="component" value="Unassembled WGS sequence"/>
</dbReference>
<dbReference type="PANTHER" id="PTHR10928:SF2">
    <property type="entry name" value="SUPPRESSOR OF FUSED HOMOLOG"/>
    <property type="match status" value="1"/>
</dbReference>
<dbReference type="PANTHER" id="PTHR10928">
    <property type="entry name" value="SUPPRESSOR OF FUSED"/>
    <property type="match status" value="1"/>
</dbReference>
<dbReference type="EMBL" id="PVZC01000005">
    <property type="protein sequence ID" value="PRX97881.1"/>
    <property type="molecule type" value="Genomic_DNA"/>
</dbReference>
<sequence>MPQDDHEQDAAAPGWDALGAALSELYGGAEPLGDFAPEVPYMLGGKEPLDAVRVYATSDPVPHWHLVGFGLSELYEKTGSDPELSGFGIEFSIRVARGPDESAPPGWPVILLQQLAKYVFAERPFAPGHTIHVARGTFGQGPGQEGPAPTLLAALAFDIDPELGVVDTPNGAVAFLQVAALTEAEYAAARGGKALEVLARVAEQVPLHVVDRERASVL</sequence>
<dbReference type="OrthoDB" id="9023549at2"/>
<dbReference type="InterPro" id="IPR037181">
    <property type="entry name" value="SUFU_N"/>
</dbReference>
<keyword evidence="3" id="KW-1185">Reference proteome</keyword>
<dbReference type="RefSeq" id="WP_106247630.1">
    <property type="nucleotide sequence ID" value="NZ_PVZC01000005.1"/>
</dbReference>
<evidence type="ECO:0000313" key="2">
    <source>
        <dbReference type="EMBL" id="PRX97881.1"/>
    </source>
</evidence>
<protein>
    <submittedName>
        <fullName evidence="2">Suppressor of fused protein SUFU</fullName>
    </submittedName>
</protein>
<feature type="domain" description="Suppressor of fused-like" evidence="1">
    <location>
        <begin position="45"/>
        <end position="214"/>
    </location>
</feature>
<name>A0A2T0Q276_9ACTN</name>
<comment type="caution">
    <text evidence="2">The sequence shown here is derived from an EMBL/GenBank/DDBJ whole genome shotgun (WGS) entry which is preliminary data.</text>
</comment>
<dbReference type="InterPro" id="IPR007768">
    <property type="entry name" value="Suppressor_of_fused"/>
</dbReference>
<evidence type="ECO:0000313" key="3">
    <source>
        <dbReference type="Proteomes" id="UP000237846"/>
    </source>
</evidence>
<dbReference type="GO" id="GO:0005737">
    <property type="term" value="C:cytoplasm"/>
    <property type="evidence" value="ECO:0007669"/>
    <property type="project" value="TreeGrafter"/>
</dbReference>
<gene>
    <name evidence="2" type="ORF">CLV72_105233</name>
</gene>
<accession>A0A2T0Q276</accession>
<dbReference type="AlphaFoldDB" id="A0A2T0Q276"/>
<dbReference type="Pfam" id="PF05076">
    <property type="entry name" value="SUFU"/>
    <property type="match status" value="1"/>
</dbReference>
<evidence type="ECO:0000259" key="1">
    <source>
        <dbReference type="Pfam" id="PF05076"/>
    </source>
</evidence>
<organism evidence="2 3">
    <name type="scientific">Allonocardiopsis opalescens</name>
    <dbReference type="NCBI Taxonomy" id="1144618"/>
    <lineage>
        <taxon>Bacteria</taxon>
        <taxon>Bacillati</taxon>
        <taxon>Actinomycetota</taxon>
        <taxon>Actinomycetes</taxon>
        <taxon>Streptosporangiales</taxon>
        <taxon>Allonocardiopsis</taxon>
    </lineage>
</organism>
<dbReference type="SUPFAM" id="SSF103359">
    <property type="entry name" value="Suppressor of Fused, N-terminal domain"/>
    <property type="match status" value="1"/>
</dbReference>
<reference evidence="2 3" key="1">
    <citation type="submission" date="2018-03" db="EMBL/GenBank/DDBJ databases">
        <title>Genomic Encyclopedia of Archaeal and Bacterial Type Strains, Phase II (KMG-II): from individual species to whole genera.</title>
        <authorList>
            <person name="Goeker M."/>
        </authorList>
    </citation>
    <scope>NUCLEOTIDE SEQUENCE [LARGE SCALE GENOMIC DNA]</scope>
    <source>
        <strain evidence="2 3">DSM 45601</strain>
    </source>
</reference>